<organism evidence="2 3">
    <name type="scientific">Mycobacteroides chelonae</name>
    <name type="common">Mycobacterium chelonae</name>
    <dbReference type="NCBI Taxonomy" id="1774"/>
    <lineage>
        <taxon>Bacteria</taxon>
        <taxon>Bacillati</taxon>
        <taxon>Actinomycetota</taxon>
        <taxon>Actinomycetes</taxon>
        <taxon>Mycobacteriales</taxon>
        <taxon>Mycobacteriaceae</taxon>
        <taxon>Mycobacteroides</taxon>
    </lineage>
</organism>
<feature type="region of interest" description="Disordered" evidence="1">
    <location>
        <begin position="72"/>
        <end position="91"/>
    </location>
</feature>
<evidence type="ECO:0000313" key="3">
    <source>
        <dbReference type="Proteomes" id="UP000180043"/>
    </source>
</evidence>
<sequence>MPGGVVVVRRDHLVEQPPRGLPPLHRHQLRRHEAHRNPRQLPRRNINAANIPQITLCPNNFAHNATKAFGARHPVTDFHKRTNGDHRHTSE</sequence>
<comment type="caution">
    <text evidence="2">The sequence shown here is derived from an EMBL/GenBank/DDBJ whole genome shotgun (WGS) entry which is preliminary data.</text>
</comment>
<feature type="compositionally biased region" description="Basic residues" evidence="1">
    <location>
        <begin position="24"/>
        <end position="42"/>
    </location>
</feature>
<gene>
    <name evidence="2" type="ORF">BKG82_28560</name>
</gene>
<dbReference type="Proteomes" id="UP000180043">
    <property type="component" value="Unassembled WGS sequence"/>
</dbReference>
<evidence type="ECO:0000313" key="2">
    <source>
        <dbReference type="EMBL" id="OHU46133.1"/>
    </source>
</evidence>
<dbReference type="EMBL" id="MLIQ01000049">
    <property type="protein sequence ID" value="OHU46133.1"/>
    <property type="molecule type" value="Genomic_DNA"/>
</dbReference>
<evidence type="ECO:0000256" key="1">
    <source>
        <dbReference type="SAM" id="MobiDB-lite"/>
    </source>
</evidence>
<protein>
    <submittedName>
        <fullName evidence="2">Uncharacterized protein</fullName>
    </submittedName>
</protein>
<dbReference type="AlphaFoldDB" id="A0A1S1LFL7"/>
<name>A0A1S1LFL7_MYCCH</name>
<accession>A0A1S1LFL7</accession>
<proteinExistence type="predicted"/>
<reference evidence="2 3" key="1">
    <citation type="submission" date="2016-10" db="EMBL/GenBank/DDBJ databases">
        <title>Evaluation of Human, Veterinary and Environmental Mycobacterium chelonae Isolates by Core Genome Phylogenomic Analysis, Targeted Gene Comparison, and Anti-microbial Susceptibility Patterns: A Tale of Mistaken Identities.</title>
        <authorList>
            <person name="Fogelson S.B."/>
            <person name="Camus A.C."/>
            <person name="Lorenz W."/>
            <person name="Vasireddy R."/>
            <person name="Vasireddy S."/>
            <person name="Smith T."/>
            <person name="Brown-Elliott B.A."/>
            <person name="Wallace R.J.Jr."/>
            <person name="Hasan N.A."/>
            <person name="Reischl U."/>
            <person name="Sanchez S."/>
        </authorList>
    </citation>
    <scope>NUCLEOTIDE SEQUENCE [LARGE SCALE GENOMIC DNA]</scope>
    <source>
        <strain evidence="2 3">15515</strain>
    </source>
</reference>
<feature type="compositionally biased region" description="Basic and acidic residues" evidence="1">
    <location>
        <begin position="74"/>
        <end position="91"/>
    </location>
</feature>
<feature type="region of interest" description="Disordered" evidence="1">
    <location>
        <begin position="16"/>
        <end position="46"/>
    </location>
</feature>